<reference evidence="2" key="1">
    <citation type="submission" date="2017-05" db="UniProtKB">
        <authorList>
            <consortium name="EnsemblMetazoa"/>
        </authorList>
    </citation>
    <scope>IDENTIFICATION</scope>
</reference>
<feature type="compositionally biased region" description="Polar residues" evidence="1">
    <location>
        <begin position="268"/>
        <end position="277"/>
    </location>
</feature>
<feature type="compositionally biased region" description="Polar residues" evidence="1">
    <location>
        <begin position="229"/>
        <end position="249"/>
    </location>
</feature>
<dbReference type="AlphaFoldDB" id="A0A1X7SS92"/>
<evidence type="ECO:0000256" key="1">
    <source>
        <dbReference type="SAM" id="MobiDB-lite"/>
    </source>
</evidence>
<feature type="region of interest" description="Disordered" evidence="1">
    <location>
        <begin position="186"/>
        <end position="319"/>
    </location>
</feature>
<evidence type="ECO:0000313" key="2">
    <source>
        <dbReference type="EnsemblMetazoa" id="Aqu2.1.05012_001"/>
    </source>
</evidence>
<dbReference type="InParanoid" id="A0A1X7SS92"/>
<accession>A0A1X7SS92</accession>
<proteinExistence type="predicted"/>
<dbReference type="EnsemblMetazoa" id="Aqu2.1.05012_001">
    <property type="protein sequence ID" value="Aqu2.1.05012_001"/>
    <property type="gene ID" value="Aqu2.1.05012"/>
</dbReference>
<organism evidence="2">
    <name type="scientific">Amphimedon queenslandica</name>
    <name type="common">Sponge</name>
    <dbReference type="NCBI Taxonomy" id="400682"/>
    <lineage>
        <taxon>Eukaryota</taxon>
        <taxon>Metazoa</taxon>
        <taxon>Porifera</taxon>
        <taxon>Demospongiae</taxon>
        <taxon>Heteroscleromorpha</taxon>
        <taxon>Haplosclerida</taxon>
        <taxon>Niphatidae</taxon>
        <taxon>Amphimedon</taxon>
    </lineage>
</organism>
<protein>
    <submittedName>
        <fullName evidence="2">Uncharacterized protein</fullName>
    </submittedName>
</protein>
<feature type="compositionally biased region" description="Basic residues" evidence="1">
    <location>
        <begin position="309"/>
        <end position="319"/>
    </location>
</feature>
<sequence>MSLSLNDLCDKILSSLDKGLVTVTQSLHYTYKSKHMFGVPCTCTGVPHPAVIEYCSEGAKCTNGNIMQLDEKHLYWSKKVVELTTLIPPLAESLSHDDDDVATTVSEDKRNAEKIFRHHSFNISKSIANNITRVVDQLWASGLISDDIKDSLSTVLGIDNYNKASRLMDNEPLKLILINILKELGKPPPQDSRQDCSKSSSLHKRPKAAQKDMFASKRFQIDSEDSYDSGRNTSDDGQFSGSGILQNENRGQKRHREEDSSPGDFTTMKKSTAQTSEVISLLSDDDDVIILDPPPPSDKGYDKRSTGNKPHRRKTGSNK</sequence>
<name>A0A1X7SS92_AMPQE</name>